<evidence type="ECO:0000256" key="11">
    <source>
        <dbReference type="SAM" id="Phobius"/>
    </source>
</evidence>
<dbReference type="PANTHER" id="PTHR45436">
    <property type="entry name" value="SENSOR HISTIDINE KINASE YKOH"/>
    <property type="match status" value="1"/>
</dbReference>
<evidence type="ECO:0000256" key="5">
    <source>
        <dbReference type="ARBA" id="ARBA00022679"/>
    </source>
</evidence>
<evidence type="ECO:0000256" key="4">
    <source>
        <dbReference type="ARBA" id="ARBA00022553"/>
    </source>
</evidence>
<dbReference type="InterPro" id="IPR036097">
    <property type="entry name" value="HisK_dim/P_sf"/>
</dbReference>
<dbReference type="OrthoDB" id="9815202at2"/>
<sequence>MARPSAPKAGGLPTSVRLSLQFSFLYAVLSAVVFAMAYWFTQYEVHDWVIDQMRGDAGTLQAIYQTGGAAILVDHLNALAAVSFEDARVYQLQDASGAVLAGNIDLPIGRPLPAMIPADQIAAAGSIIHEVNGYWMQETPIGPYRLIQGSGDHIVREVLEALGTALVLGYLTVIVLGLVAGIRVGRITEKRIAAILNALTRLSDGQLAVRLPVPAGGGDDLSRVSVKVNDMLDEIAQLAESQRQIANDIAHDMRTPLQRLHQRLERLRATPGVAADEIDACLGQTRDIISTFNALLRIAQLEGGDRQARFGLVDLAPILSTVIDAFRPVAEDRGIDLRLSDPPQALMVRGDQGLLTQMFSNVVENAIKHCPSGTTVAVDGLSDDRTIVVRIADNGPGISATDRERVFQRFFRTERSRHTPGNGLGLALVKAIAQIHHGTVSVQGNNPGAVFRVEFAACK</sequence>
<dbReference type="PROSITE" id="PS50109">
    <property type="entry name" value="HIS_KIN"/>
    <property type="match status" value="1"/>
</dbReference>
<gene>
    <name evidence="14" type="ORF">EYE42_00555</name>
</gene>
<keyword evidence="5" id="KW-0808">Transferase</keyword>
<dbReference type="InterPro" id="IPR005467">
    <property type="entry name" value="His_kinase_dom"/>
</dbReference>
<keyword evidence="15" id="KW-1185">Reference proteome</keyword>
<evidence type="ECO:0000256" key="8">
    <source>
        <dbReference type="ARBA" id="ARBA00022989"/>
    </source>
</evidence>
<dbReference type="EC" id="2.7.13.3" evidence="3"/>
<dbReference type="SMART" id="SM00387">
    <property type="entry name" value="HATPase_c"/>
    <property type="match status" value="1"/>
</dbReference>
<dbReference type="CDD" id="cd00075">
    <property type="entry name" value="HATPase"/>
    <property type="match status" value="1"/>
</dbReference>
<dbReference type="PROSITE" id="PS50885">
    <property type="entry name" value="HAMP"/>
    <property type="match status" value="1"/>
</dbReference>
<dbReference type="PANTHER" id="PTHR45436:SF8">
    <property type="entry name" value="HISTIDINE KINASE"/>
    <property type="match status" value="1"/>
</dbReference>
<feature type="transmembrane region" description="Helical" evidence="11">
    <location>
        <begin position="161"/>
        <end position="182"/>
    </location>
</feature>
<evidence type="ECO:0000256" key="2">
    <source>
        <dbReference type="ARBA" id="ARBA00004370"/>
    </source>
</evidence>
<evidence type="ECO:0000256" key="6">
    <source>
        <dbReference type="ARBA" id="ARBA00022692"/>
    </source>
</evidence>
<dbReference type="SUPFAM" id="SSF55874">
    <property type="entry name" value="ATPase domain of HSP90 chaperone/DNA topoisomerase II/histidine kinase"/>
    <property type="match status" value="1"/>
</dbReference>
<dbReference type="SUPFAM" id="SSF47384">
    <property type="entry name" value="Homodimeric domain of signal transducing histidine kinase"/>
    <property type="match status" value="1"/>
</dbReference>
<keyword evidence="4" id="KW-0597">Phosphoprotein</keyword>
<keyword evidence="9" id="KW-0902">Two-component regulatory system</keyword>
<keyword evidence="6 11" id="KW-0812">Transmembrane</keyword>
<dbReference type="SMART" id="SM00388">
    <property type="entry name" value="HisKA"/>
    <property type="match status" value="1"/>
</dbReference>
<dbReference type="Gene3D" id="1.10.287.130">
    <property type="match status" value="1"/>
</dbReference>
<evidence type="ECO:0000256" key="9">
    <source>
        <dbReference type="ARBA" id="ARBA00023012"/>
    </source>
</evidence>
<feature type="domain" description="Histidine kinase" evidence="12">
    <location>
        <begin position="248"/>
        <end position="459"/>
    </location>
</feature>
<dbReference type="AlphaFoldDB" id="A0A4Q9G4P1"/>
<organism evidence="14 15">
    <name type="scientific">Paracoccus subflavus</name>
    <dbReference type="NCBI Taxonomy" id="2528244"/>
    <lineage>
        <taxon>Bacteria</taxon>
        <taxon>Pseudomonadati</taxon>
        <taxon>Pseudomonadota</taxon>
        <taxon>Alphaproteobacteria</taxon>
        <taxon>Rhodobacterales</taxon>
        <taxon>Paracoccaceae</taxon>
        <taxon>Paracoccus</taxon>
    </lineage>
</organism>
<dbReference type="InterPro" id="IPR004358">
    <property type="entry name" value="Sig_transdc_His_kin-like_C"/>
</dbReference>
<feature type="domain" description="HAMP" evidence="13">
    <location>
        <begin position="186"/>
        <end position="240"/>
    </location>
</feature>
<comment type="subcellular location">
    <subcellularLocation>
        <location evidence="2">Membrane</location>
    </subcellularLocation>
</comment>
<protein>
    <recommendedName>
        <fullName evidence="3">histidine kinase</fullName>
        <ecNumber evidence="3">2.7.13.3</ecNumber>
    </recommendedName>
</protein>
<dbReference type="InterPro" id="IPR003661">
    <property type="entry name" value="HisK_dim/P_dom"/>
</dbReference>
<comment type="catalytic activity">
    <reaction evidence="1">
        <text>ATP + protein L-histidine = ADP + protein N-phospho-L-histidine.</text>
        <dbReference type="EC" id="2.7.13.3"/>
    </reaction>
</comment>
<dbReference type="Gene3D" id="3.30.565.10">
    <property type="entry name" value="Histidine kinase-like ATPase, C-terminal domain"/>
    <property type="match status" value="1"/>
</dbReference>
<keyword evidence="10 11" id="KW-0472">Membrane</keyword>
<dbReference type="EMBL" id="SISK01000001">
    <property type="protein sequence ID" value="TBN43667.1"/>
    <property type="molecule type" value="Genomic_DNA"/>
</dbReference>
<dbReference type="PRINTS" id="PR00344">
    <property type="entry name" value="BCTRLSENSOR"/>
</dbReference>
<feature type="transmembrane region" description="Helical" evidence="11">
    <location>
        <begin position="20"/>
        <end position="40"/>
    </location>
</feature>
<dbReference type="Pfam" id="PF02518">
    <property type="entry name" value="HATPase_c"/>
    <property type="match status" value="1"/>
</dbReference>
<evidence type="ECO:0000256" key="3">
    <source>
        <dbReference type="ARBA" id="ARBA00012438"/>
    </source>
</evidence>
<dbReference type="InterPro" id="IPR003594">
    <property type="entry name" value="HATPase_dom"/>
</dbReference>
<dbReference type="InterPro" id="IPR050428">
    <property type="entry name" value="TCS_sensor_his_kinase"/>
</dbReference>
<keyword evidence="7 14" id="KW-0418">Kinase</keyword>
<name>A0A4Q9G4P1_9RHOB</name>
<evidence type="ECO:0000256" key="10">
    <source>
        <dbReference type="ARBA" id="ARBA00023136"/>
    </source>
</evidence>
<dbReference type="InterPro" id="IPR003660">
    <property type="entry name" value="HAMP_dom"/>
</dbReference>
<evidence type="ECO:0000313" key="15">
    <source>
        <dbReference type="Proteomes" id="UP000293520"/>
    </source>
</evidence>
<evidence type="ECO:0000256" key="7">
    <source>
        <dbReference type="ARBA" id="ARBA00022777"/>
    </source>
</evidence>
<evidence type="ECO:0000256" key="1">
    <source>
        <dbReference type="ARBA" id="ARBA00000085"/>
    </source>
</evidence>
<proteinExistence type="predicted"/>
<evidence type="ECO:0000313" key="14">
    <source>
        <dbReference type="EMBL" id="TBN43667.1"/>
    </source>
</evidence>
<dbReference type="GO" id="GO:0005886">
    <property type="term" value="C:plasma membrane"/>
    <property type="evidence" value="ECO:0007669"/>
    <property type="project" value="TreeGrafter"/>
</dbReference>
<evidence type="ECO:0000259" key="13">
    <source>
        <dbReference type="PROSITE" id="PS50885"/>
    </source>
</evidence>
<accession>A0A4Q9G4P1</accession>
<comment type="caution">
    <text evidence="14">The sequence shown here is derived from an EMBL/GenBank/DDBJ whole genome shotgun (WGS) entry which is preliminary data.</text>
</comment>
<keyword evidence="8 11" id="KW-1133">Transmembrane helix</keyword>
<dbReference type="CDD" id="cd00082">
    <property type="entry name" value="HisKA"/>
    <property type="match status" value="1"/>
</dbReference>
<evidence type="ECO:0000259" key="12">
    <source>
        <dbReference type="PROSITE" id="PS50109"/>
    </source>
</evidence>
<dbReference type="Proteomes" id="UP000293520">
    <property type="component" value="Unassembled WGS sequence"/>
</dbReference>
<dbReference type="SMART" id="SM00304">
    <property type="entry name" value="HAMP"/>
    <property type="match status" value="1"/>
</dbReference>
<reference evidence="14 15" key="1">
    <citation type="submission" date="2019-02" db="EMBL/GenBank/DDBJ databases">
        <title>Paracoccus subflavus sp. nov., isolated from marine sediment of the Pacific Ocean.</title>
        <authorList>
            <person name="Zhang G."/>
        </authorList>
    </citation>
    <scope>NUCLEOTIDE SEQUENCE [LARGE SCALE GENOMIC DNA]</scope>
    <source>
        <strain evidence="14 15">GY0581</strain>
    </source>
</reference>
<dbReference type="GO" id="GO:0000155">
    <property type="term" value="F:phosphorelay sensor kinase activity"/>
    <property type="evidence" value="ECO:0007669"/>
    <property type="project" value="InterPro"/>
</dbReference>
<dbReference type="InterPro" id="IPR036890">
    <property type="entry name" value="HATPase_C_sf"/>
</dbReference>